<evidence type="ECO:0000313" key="1">
    <source>
        <dbReference type="EMBL" id="KAJ0007932.1"/>
    </source>
</evidence>
<sequence>MHDINYYLVILINFYAPCFSQQRVFAVQVFELHRLMKMRMQLLNFAHSSVNNDTSKGLVNQRSNYLVNEPPAAPTRNIKPSPWCFPPPGNQWLVSVMSPSEGLVYKPYAGPCPPTAGFVAPFYGSCGPMSLTPSSGDFLNTAYGIPASHHQGHGILLGSTPLGRTYFPPYGIPVMNPSVSGSVVEQMSPFPGAWSKDDHFSMASKESEVQGSTASSPSERATGGALPLFPMEPIVQASDINAQTSEEQSRVIKVVPHNSRLATESAARIFQSIQGRKKTL</sequence>
<organism evidence="1 2">
    <name type="scientific">Pistacia integerrima</name>
    <dbReference type="NCBI Taxonomy" id="434235"/>
    <lineage>
        <taxon>Eukaryota</taxon>
        <taxon>Viridiplantae</taxon>
        <taxon>Streptophyta</taxon>
        <taxon>Embryophyta</taxon>
        <taxon>Tracheophyta</taxon>
        <taxon>Spermatophyta</taxon>
        <taxon>Magnoliopsida</taxon>
        <taxon>eudicotyledons</taxon>
        <taxon>Gunneridae</taxon>
        <taxon>Pentapetalae</taxon>
        <taxon>rosids</taxon>
        <taxon>malvids</taxon>
        <taxon>Sapindales</taxon>
        <taxon>Anacardiaceae</taxon>
        <taxon>Pistacia</taxon>
    </lineage>
</organism>
<reference evidence="2" key="1">
    <citation type="journal article" date="2023" name="G3 (Bethesda)">
        <title>Genome assembly and association tests identify interacting loci associated with vigor, precocity, and sex in interspecific pistachio rootstocks.</title>
        <authorList>
            <person name="Palmer W."/>
            <person name="Jacygrad E."/>
            <person name="Sagayaradj S."/>
            <person name="Cavanaugh K."/>
            <person name="Han R."/>
            <person name="Bertier L."/>
            <person name="Beede B."/>
            <person name="Kafkas S."/>
            <person name="Golino D."/>
            <person name="Preece J."/>
            <person name="Michelmore R."/>
        </authorList>
    </citation>
    <scope>NUCLEOTIDE SEQUENCE [LARGE SCALE GENOMIC DNA]</scope>
</reference>
<keyword evidence="2" id="KW-1185">Reference proteome</keyword>
<dbReference type="Proteomes" id="UP001163603">
    <property type="component" value="Chromosome 15"/>
</dbReference>
<gene>
    <name evidence="1" type="ORF">Pint_28864</name>
</gene>
<name>A0ACC0X2P3_9ROSI</name>
<protein>
    <submittedName>
        <fullName evidence="1">Uncharacterized protein</fullName>
    </submittedName>
</protein>
<proteinExistence type="predicted"/>
<accession>A0ACC0X2P3</accession>
<comment type="caution">
    <text evidence="1">The sequence shown here is derived from an EMBL/GenBank/DDBJ whole genome shotgun (WGS) entry which is preliminary data.</text>
</comment>
<dbReference type="EMBL" id="CM047750">
    <property type="protein sequence ID" value="KAJ0007932.1"/>
    <property type="molecule type" value="Genomic_DNA"/>
</dbReference>
<evidence type="ECO:0000313" key="2">
    <source>
        <dbReference type="Proteomes" id="UP001163603"/>
    </source>
</evidence>